<comment type="caution">
    <text evidence="2">The sequence shown here is derived from an EMBL/GenBank/DDBJ whole genome shotgun (WGS) entry which is preliminary data.</text>
</comment>
<feature type="compositionally biased region" description="Polar residues" evidence="1">
    <location>
        <begin position="27"/>
        <end position="37"/>
    </location>
</feature>
<accession>A0A7J8HBX7</accession>
<gene>
    <name evidence="2" type="ORF">HJG59_011146</name>
</gene>
<dbReference type="Proteomes" id="UP000550707">
    <property type="component" value="Unassembled WGS sequence"/>
</dbReference>
<organism evidence="2 3">
    <name type="scientific">Molossus molossus</name>
    <name type="common">Pallas' mastiff bat</name>
    <name type="synonym">Vespertilio molossus</name>
    <dbReference type="NCBI Taxonomy" id="27622"/>
    <lineage>
        <taxon>Eukaryota</taxon>
        <taxon>Metazoa</taxon>
        <taxon>Chordata</taxon>
        <taxon>Craniata</taxon>
        <taxon>Vertebrata</taxon>
        <taxon>Euteleostomi</taxon>
        <taxon>Mammalia</taxon>
        <taxon>Eutheria</taxon>
        <taxon>Laurasiatheria</taxon>
        <taxon>Chiroptera</taxon>
        <taxon>Yangochiroptera</taxon>
        <taxon>Molossidae</taxon>
        <taxon>Molossus</taxon>
    </lineage>
</organism>
<reference evidence="2 3" key="1">
    <citation type="journal article" date="2020" name="Nature">
        <title>Six reference-quality genomes reveal evolution of bat adaptations.</title>
        <authorList>
            <person name="Jebb D."/>
            <person name="Huang Z."/>
            <person name="Pippel M."/>
            <person name="Hughes G.M."/>
            <person name="Lavrichenko K."/>
            <person name="Devanna P."/>
            <person name="Winkler S."/>
            <person name="Jermiin L.S."/>
            <person name="Skirmuntt E.C."/>
            <person name="Katzourakis A."/>
            <person name="Burkitt-Gray L."/>
            <person name="Ray D.A."/>
            <person name="Sullivan K.A.M."/>
            <person name="Roscito J.G."/>
            <person name="Kirilenko B.M."/>
            <person name="Davalos L.M."/>
            <person name="Corthals A.P."/>
            <person name="Power M.L."/>
            <person name="Jones G."/>
            <person name="Ransome R.D."/>
            <person name="Dechmann D.K.N."/>
            <person name="Locatelli A.G."/>
            <person name="Puechmaille S.J."/>
            <person name="Fedrigo O."/>
            <person name="Jarvis E.D."/>
            <person name="Hiller M."/>
            <person name="Vernes S.C."/>
            <person name="Myers E.W."/>
            <person name="Teeling E.C."/>
        </authorList>
    </citation>
    <scope>NUCLEOTIDE SEQUENCE [LARGE SCALE GENOMIC DNA]</scope>
    <source>
        <strain evidence="2">MMolMol1</strain>
        <tissue evidence="2">Muscle</tissue>
    </source>
</reference>
<dbReference type="InParanoid" id="A0A7J8HBX7"/>
<dbReference type="EMBL" id="JACASF010000007">
    <property type="protein sequence ID" value="KAF6469787.1"/>
    <property type="molecule type" value="Genomic_DNA"/>
</dbReference>
<dbReference type="InterPro" id="IPR043220">
    <property type="entry name" value="POM121-like_prot_1"/>
</dbReference>
<feature type="compositionally biased region" description="Polar residues" evidence="1">
    <location>
        <begin position="202"/>
        <end position="219"/>
    </location>
</feature>
<protein>
    <recommendedName>
        <fullName evidence="4">POM121 transmembrane nucleoporin like 2</fullName>
    </recommendedName>
</protein>
<feature type="region of interest" description="Disordered" evidence="1">
    <location>
        <begin position="1"/>
        <end position="247"/>
    </location>
</feature>
<evidence type="ECO:0000313" key="2">
    <source>
        <dbReference type="EMBL" id="KAF6469787.1"/>
    </source>
</evidence>
<evidence type="ECO:0000313" key="3">
    <source>
        <dbReference type="Proteomes" id="UP000550707"/>
    </source>
</evidence>
<dbReference type="AlphaFoldDB" id="A0A7J8HBX7"/>
<dbReference type="PANTHER" id="PTHR15566:SF4">
    <property type="entry name" value="POM121-LIKE PROTEIN 1-RELATED"/>
    <property type="match status" value="1"/>
</dbReference>
<keyword evidence="3" id="KW-1185">Reference proteome</keyword>
<dbReference type="PANTHER" id="PTHR15566">
    <property type="entry name" value="POM121-LIKE"/>
    <property type="match status" value="1"/>
</dbReference>
<sequence>MSASESEMSSSSVSVGGRATLGVAQEQVVTPMSSTTRRGVRDACTAQTDVRACGESAKGMARREEDPTALARRAGQGRGPDGPGEAQSAFRPLGGQGGLSSFVPRPGPLQGIQPAHSSEDTCHSKSQASVIHSCPRRNAISSSYSSTQGFPPVQRSGGAATCQARLPQRPSKPASQGGLWAPSAASAVSQRQNQQEKDPDGTSGQKGSPRNCSPASDSSRPPKRKVPLLPHRRGEPLRLPSPPQPGYRVTAEDLAAERKAVLQRIHSALGGEAEAIAGYAAPEPWCSSLQPAAMTASVTVPSTPPSTSLSVTSAVIADPSTSTSADLAPQATFDTEVTPMDTTPPICALKGAPWL</sequence>
<proteinExistence type="predicted"/>
<dbReference type="Pfam" id="PF15229">
    <property type="entry name" value="POM121"/>
    <property type="match status" value="1"/>
</dbReference>
<evidence type="ECO:0000256" key="1">
    <source>
        <dbReference type="SAM" id="MobiDB-lite"/>
    </source>
</evidence>
<feature type="compositionally biased region" description="Polar residues" evidence="1">
    <location>
        <begin position="139"/>
        <end position="149"/>
    </location>
</feature>
<name>A0A7J8HBX7_MOLMO</name>
<evidence type="ECO:0008006" key="4">
    <source>
        <dbReference type="Google" id="ProtNLM"/>
    </source>
</evidence>
<feature type="compositionally biased region" description="Low complexity" evidence="1">
    <location>
        <begin position="1"/>
        <end position="15"/>
    </location>
</feature>